<keyword evidence="2" id="KW-1185">Reference proteome</keyword>
<dbReference type="AlphaFoldDB" id="A0A2P5DLH2"/>
<proteinExistence type="predicted"/>
<organism evidence="1 2">
    <name type="scientific">Parasponia andersonii</name>
    <name type="common">Sponia andersonii</name>
    <dbReference type="NCBI Taxonomy" id="3476"/>
    <lineage>
        <taxon>Eukaryota</taxon>
        <taxon>Viridiplantae</taxon>
        <taxon>Streptophyta</taxon>
        <taxon>Embryophyta</taxon>
        <taxon>Tracheophyta</taxon>
        <taxon>Spermatophyta</taxon>
        <taxon>Magnoliopsida</taxon>
        <taxon>eudicotyledons</taxon>
        <taxon>Gunneridae</taxon>
        <taxon>Pentapetalae</taxon>
        <taxon>rosids</taxon>
        <taxon>fabids</taxon>
        <taxon>Rosales</taxon>
        <taxon>Cannabaceae</taxon>
        <taxon>Parasponia</taxon>
    </lineage>
</organism>
<evidence type="ECO:0000313" key="2">
    <source>
        <dbReference type="Proteomes" id="UP000237105"/>
    </source>
</evidence>
<reference evidence="2" key="1">
    <citation type="submission" date="2016-06" db="EMBL/GenBank/DDBJ databases">
        <title>Parallel loss of symbiosis genes in relatives of nitrogen-fixing non-legume Parasponia.</title>
        <authorList>
            <person name="Van Velzen R."/>
            <person name="Holmer R."/>
            <person name="Bu F."/>
            <person name="Rutten L."/>
            <person name="Van Zeijl A."/>
            <person name="Liu W."/>
            <person name="Santuari L."/>
            <person name="Cao Q."/>
            <person name="Sharma T."/>
            <person name="Shen D."/>
            <person name="Roswanjaya Y."/>
            <person name="Wardhani T."/>
            <person name="Kalhor M.S."/>
            <person name="Jansen J."/>
            <person name="Van den Hoogen J."/>
            <person name="Gungor B."/>
            <person name="Hartog M."/>
            <person name="Hontelez J."/>
            <person name="Verver J."/>
            <person name="Yang W.-C."/>
            <person name="Schijlen E."/>
            <person name="Repin R."/>
            <person name="Schilthuizen M."/>
            <person name="Schranz E."/>
            <person name="Heidstra R."/>
            <person name="Miyata K."/>
            <person name="Fedorova E."/>
            <person name="Kohlen W."/>
            <person name="Bisseling T."/>
            <person name="Smit S."/>
            <person name="Geurts R."/>
        </authorList>
    </citation>
    <scope>NUCLEOTIDE SEQUENCE [LARGE SCALE GENOMIC DNA]</scope>
    <source>
        <strain evidence="2">cv. WU1-14</strain>
    </source>
</reference>
<dbReference type="EMBL" id="JXTB01000030">
    <property type="protein sequence ID" value="PON74141.1"/>
    <property type="molecule type" value="Genomic_DNA"/>
</dbReference>
<accession>A0A2P5DLH2</accession>
<protein>
    <submittedName>
        <fullName evidence="1">Uncharacterized protein</fullName>
    </submittedName>
</protein>
<gene>
    <name evidence="1" type="ORF">PanWU01x14_053510</name>
</gene>
<dbReference type="Proteomes" id="UP000237105">
    <property type="component" value="Unassembled WGS sequence"/>
</dbReference>
<feature type="non-terminal residue" evidence="1">
    <location>
        <position position="120"/>
    </location>
</feature>
<name>A0A2P5DLH2_PARAD</name>
<sequence length="120" mass="13858">MVMDLRHWSINGAHIMVCDSSSDVTNLQINFSHTLAFGFKLMEFLQSSLQRKIRDPLVRRLRNSWSLSVQAEGHIIAPLDKPQLPGFYVQKDKNSKLNTFGSPLLRISEIHQTILQQWKI</sequence>
<comment type="caution">
    <text evidence="1">The sequence shown here is derived from an EMBL/GenBank/DDBJ whole genome shotgun (WGS) entry which is preliminary data.</text>
</comment>
<dbReference type="OrthoDB" id="852325at2759"/>
<evidence type="ECO:0000313" key="1">
    <source>
        <dbReference type="EMBL" id="PON74141.1"/>
    </source>
</evidence>